<name>A0A1M5AYT9_9THEO</name>
<evidence type="ECO:0000313" key="2">
    <source>
        <dbReference type="Proteomes" id="UP000184127"/>
    </source>
</evidence>
<evidence type="ECO:0000313" key="1">
    <source>
        <dbReference type="EMBL" id="SHF35316.1"/>
    </source>
</evidence>
<organism evidence="1 2">
    <name type="scientific">Thermoanaerobacter uzonensis DSM 18761</name>
    <dbReference type="NCBI Taxonomy" id="1123369"/>
    <lineage>
        <taxon>Bacteria</taxon>
        <taxon>Bacillati</taxon>
        <taxon>Bacillota</taxon>
        <taxon>Clostridia</taxon>
        <taxon>Thermoanaerobacterales</taxon>
        <taxon>Thermoanaerobacteraceae</taxon>
        <taxon>Thermoanaerobacter</taxon>
    </lineage>
</organism>
<gene>
    <name evidence="1" type="ORF">SAMN02745195_02436</name>
</gene>
<dbReference type="RefSeq" id="WP_072969589.1">
    <property type="nucleotide sequence ID" value="NZ_FQUR01000027.1"/>
</dbReference>
<dbReference type="AlphaFoldDB" id="A0A1M5AYT9"/>
<dbReference type="Proteomes" id="UP000184127">
    <property type="component" value="Unassembled WGS sequence"/>
</dbReference>
<proteinExistence type="predicted"/>
<dbReference type="EMBL" id="FQUR01000027">
    <property type="protein sequence ID" value="SHF35316.1"/>
    <property type="molecule type" value="Genomic_DNA"/>
</dbReference>
<sequence length="131" mass="14771">MKTRREEEYIKKVISLFLILLLFTVSSFEVVFAADKASANKSQISSETYIIEGNKYTVKIVEDNNSIRKVFVEEEDKLTVVTYNNKDTTVGIGTIIGLLAGAGGVVSSAIYFYNAKQDANHCDYYFNRVQF</sequence>
<reference evidence="2" key="1">
    <citation type="submission" date="2016-11" db="EMBL/GenBank/DDBJ databases">
        <authorList>
            <person name="Varghese N."/>
            <person name="Submissions S."/>
        </authorList>
    </citation>
    <scope>NUCLEOTIDE SEQUENCE [LARGE SCALE GENOMIC DNA]</scope>
    <source>
        <strain evidence="2">DSM 18761</strain>
    </source>
</reference>
<protein>
    <submittedName>
        <fullName evidence="1">Uncharacterized protein</fullName>
    </submittedName>
</protein>
<accession>A0A1M5AYT9</accession>
<keyword evidence="2" id="KW-1185">Reference proteome</keyword>